<accession>A0A6N7UYX5</accession>
<feature type="transmembrane region" description="Helical" evidence="1">
    <location>
        <begin position="200"/>
        <end position="233"/>
    </location>
</feature>
<proteinExistence type="predicted"/>
<keyword evidence="1" id="KW-1133">Transmembrane helix</keyword>
<keyword evidence="4" id="KW-1185">Reference proteome</keyword>
<dbReference type="GO" id="GO:0006508">
    <property type="term" value="P:proteolysis"/>
    <property type="evidence" value="ECO:0007669"/>
    <property type="project" value="UniProtKB-KW"/>
</dbReference>
<dbReference type="EMBL" id="VULY01000018">
    <property type="protein sequence ID" value="MSR93050.1"/>
    <property type="molecule type" value="Genomic_DNA"/>
</dbReference>
<dbReference type="PANTHER" id="PTHR36435">
    <property type="entry name" value="SLR1288 PROTEIN"/>
    <property type="match status" value="1"/>
</dbReference>
<dbReference type="Proteomes" id="UP000434409">
    <property type="component" value="Unassembled WGS sequence"/>
</dbReference>
<keyword evidence="1" id="KW-0812">Transmembrane</keyword>
<dbReference type="GO" id="GO:0008237">
    <property type="term" value="F:metallopeptidase activity"/>
    <property type="evidence" value="ECO:0007669"/>
    <property type="project" value="UniProtKB-KW"/>
</dbReference>
<keyword evidence="1" id="KW-0472">Membrane</keyword>
<dbReference type="PANTHER" id="PTHR36435:SF1">
    <property type="entry name" value="CAAX AMINO TERMINAL PROTEASE FAMILY PROTEIN"/>
    <property type="match status" value="1"/>
</dbReference>
<dbReference type="InterPro" id="IPR003675">
    <property type="entry name" value="Rce1/LyrA-like_dom"/>
</dbReference>
<keyword evidence="3" id="KW-0645">Protease</keyword>
<dbReference type="GO" id="GO:0080120">
    <property type="term" value="P:CAAX-box protein maturation"/>
    <property type="evidence" value="ECO:0007669"/>
    <property type="project" value="UniProtKB-ARBA"/>
</dbReference>
<reference evidence="3 4" key="1">
    <citation type="submission" date="2019-08" db="EMBL/GenBank/DDBJ databases">
        <title>In-depth cultivation of the pig gut microbiome towards novel bacterial diversity and tailored functional studies.</title>
        <authorList>
            <person name="Wylensek D."/>
            <person name="Hitch T.C.A."/>
            <person name="Clavel T."/>
        </authorList>
    </citation>
    <scope>NUCLEOTIDE SEQUENCE [LARGE SCALE GENOMIC DNA]</scope>
    <source>
        <strain evidence="3 4">68-1-5</strain>
    </source>
</reference>
<feature type="transmembrane region" description="Helical" evidence="1">
    <location>
        <begin position="77"/>
        <end position="99"/>
    </location>
</feature>
<feature type="transmembrane region" description="Helical" evidence="1">
    <location>
        <begin position="159"/>
        <end position="179"/>
    </location>
</feature>
<feature type="transmembrane region" description="Helical" evidence="1">
    <location>
        <begin position="120"/>
        <end position="147"/>
    </location>
</feature>
<evidence type="ECO:0000259" key="2">
    <source>
        <dbReference type="Pfam" id="PF02517"/>
    </source>
</evidence>
<gene>
    <name evidence="3" type="ORF">FYJ34_01830</name>
</gene>
<dbReference type="InterPro" id="IPR052710">
    <property type="entry name" value="CAAX_protease"/>
</dbReference>
<dbReference type="RefSeq" id="WP_154475741.1">
    <property type="nucleotide sequence ID" value="NZ_VULY01000018.1"/>
</dbReference>
<organism evidence="3 4">
    <name type="scientific">Suipraeoptans intestinalis</name>
    <dbReference type="NCBI Taxonomy" id="2606628"/>
    <lineage>
        <taxon>Bacteria</taxon>
        <taxon>Bacillati</taxon>
        <taxon>Bacillota</taxon>
        <taxon>Clostridia</taxon>
        <taxon>Lachnospirales</taxon>
        <taxon>Lachnospiraceae</taxon>
        <taxon>Suipraeoptans</taxon>
    </lineage>
</organism>
<feature type="transmembrane region" description="Helical" evidence="1">
    <location>
        <begin position="271"/>
        <end position="290"/>
    </location>
</feature>
<feature type="domain" description="CAAX prenyl protease 2/Lysostaphin resistance protein A-like" evidence="2">
    <location>
        <begin position="164"/>
        <end position="252"/>
    </location>
</feature>
<feature type="transmembrane region" description="Helical" evidence="1">
    <location>
        <begin position="239"/>
        <end position="259"/>
    </location>
</feature>
<dbReference type="Pfam" id="PF02517">
    <property type="entry name" value="Rce1-like"/>
    <property type="match status" value="1"/>
</dbReference>
<name>A0A6N7UYX5_9FIRM</name>
<evidence type="ECO:0000313" key="4">
    <source>
        <dbReference type="Proteomes" id="UP000434409"/>
    </source>
</evidence>
<dbReference type="AlphaFoldDB" id="A0A6N7UYX5"/>
<evidence type="ECO:0000313" key="3">
    <source>
        <dbReference type="EMBL" id="MSR93050.1"/>
    </source>
</evidence>
<feature type="transmembrane region" description="Helical" evidence="1">
    <location>
        <begin position="20"/>
        <end position="48"/>
    </location>
</feature>
<evidence type="ECO:0000256" key="1">
    <source>
        <dbReference type="SAM" id="Phobius"/>
    </source>
</evidence>
<dbReference type="GO" id="GO:0004175">
    <property type="term" value="F:endopeptidase activity"/>
    <property type="evidence" value="ECO:0007669"/>
    <property type="project" value="UniProtKB-ARBA"/>
</dbReference>
<keyword evidence="3" id="KW-0482">Metalloprotease</keyword>
<protein>
    <submittedName>
        <fullName evidence="3">CPBP family intramembrane metalloprotease</fullName>
    </submittedName>
</protein>
<keyword evidence="3" id="KW-0378">Hydrolase</keyword>
<sequence length="297" mass="32986">MEWKDDKKNAPRRGGKGNIWYLAGPILIKWAIAAGVSTIGMFVFYLLYVSEHYEEAASYMMDVQKMNLFASGLLKEFVKYTTLLEGIAALITIPIMLLFMRQDRWREQEQGIRRTGKGSGGVCCLGVLMALAASIALNGLILIGNLSQYSESYKTTMEAMYASSFVIQILSLGILIPICEELVFRGLLYKRLRGQYGFLYAAGLSAAVFGVMHINLVQMLYGFCLGGLLAYLYEKQGSVLAPVLAHSAMNLFSVVGTRYNWFEFLLRDYRYIGGVTVGCAAVAATLFVLLQRVENDG</sequence>
<comment type="caution">
    <text evidence="3">The sequence shown here is derived from an EMBL/GenBank/DDBJ whole genome shotgun (WGS) entry which is preliminary data.</text>
</comment>